<comment type="similarity">
    <text evidence="2">Belongs to the glycosyl hydrolase 42 family.</text>
</comment>
<accession>A0ABP7ZSW8</accession>
<evidence type="ECO:0000313" key="10">
    <source>
        <dbReference type="EMBL" id="GAA4169535.1"/>
    </source>
</evidence>
<dbReference type="RefSeq" id="WP_344751803.1">
    <property type="nucleotide sequence ID" value="NZ_BAABBW010000001.1"/>
</dbReference>
<keyword evidence="5" id="KW-0378">Hydrolase</keyword>
<dbReference type="Pfam" id="PF02449">
    <property type="entry name" value="Glyco_hydro_42"/>
    <property type="match status" value="1"/>
</dbReference>
<dbReference type="SUPFAM" id="SSF51445">
    <property type="entry name" value="(Trans)glycosidases"/>
    <property type="match status" value="1"/>
</dbReference>
<keyword evidence="4" id="KW-0479">Metal-binding</keyword>
<evidence type="ECO:0000256" key="2">
    <source>
        <dbReference type="ARBA" id="ARBA00005940"/>
    </source>
</evidence>
<gene>
    <name evidence="10" type="ORF">GCM10022287_06160</name>
</gene>
<dbReference type="Gene3D" id="3.20.20.80">
    <property type="entry name" value="Glycosidases"/>
    <property type="match status" value="1"/>
</dbReference>
<feature type="domain" description="Glycoside hydrolase family 42 N-terminal" evidence="8">
    <location>
        <begin position="15"/>
        <end position="396"/>
    </location>
</feature>
<dbReference type="InterPro" id="IPR029062">
    <property type="entry name" value="Class_I_gatase-like"/>
</dbReference>
<dbReference type="InterPro" id="IPR017853">
    <property type="entry name" value="GH"/>
</dbReference>
<evidence type="ECO:0000256" key="6">
    <source>
        <dbReference type="ARBA" id="ARBA00022833"/>
    </source>
</evidence>
<dbReference type="EMBL" id="BAABBW010000001">
    <property type="protein sequence ID" value="GAA4169535.1"/>
    <property type="molecule type" value="Genomic_DNA"/>
</dbReference>
<proteinExistence type="inferred from homology"/>
<reference evidence="11" key="1">
    <citation type="journal article" date="2019" name="Int. J. Syst. Evol. Microbiol.">
        <title>The Global Catalogue of Microorganisms (GCM) 10K type strain sequencing project: providing services to taxonomists for standard genome sequencing and annotation.</title>
        <authorList>
            <consortium name="The Broad Institute Genomics Platform"/>
            <consortium name="The Broad Institute Genome Sequencing Center for Infectious Disease"/>
            <person name="Wu L."/>
            <person name="Ma J."/>
        </authorList>
    </citation>
    <scope>NUCLEOTIDE SEQUENCE [LARGE SCALE GENOMIC DNA]</scope>
    <source>
        <strain evidence="11">JCM 17591</strain>
    </source>
</reference>
<dbReference type="Proteomes" id="UP001501079">
    <property type="component" value="Unassembled WGS sequence"/>
</dbReference>
<dbReference type="InterPro" id="IPR013738">
    <property type="entry name" value="Beta_galactosidase_Trimer"/>
</dbReference>
<evidence type="ECO:0000259" key="9">
    <source>
        <dbReference type="Pfam" id="PF08532"/>
    </source>
</evidence>
<evidence type="ECO:0000313" key="11">
    <source>
        <dbReference type="Proteomes" id="UP001501079"/>
    </source>
</evidence>
<keyword evidence="6" id="KW-0862">Zinc</keyword>
<dbReference type="Pfam" id="PF08532">
    <property type="entry name" value="Glyco_hydro_42M"/>
    <property type="match status" value="1"/>
</dbReference>
<keyword evidence="11" id="KW-1185">Reference proteome</keyword>
<dbReference type="CDD" id="cd03143">
    <property type="entry name" value="A4_beta-galactosidase_middle_domain"/>
    <property type="match status" value="1"/>
</dbReference>
<dbReference type="SUPFAM" id="SSF52317">
    <property type="entry name" value="Class I glutamine amidotransferase-like"/>
    <property type="match status" value="1"/>
</dbReference>
<dbReference type="EC" id="3.2.1.23" evidence="3"/>
<sequence length="706" mass="77891">MSRDRATMIGFGAAYYPEYRADADPVADLRLMRDAGFTVVRVGESVWSTWEPEEGCFDLDWLQPTLDAAAAVGIGVILGTPSYAAPMWLVRRHPEIAADSATGVPVQWGARQEMDFTNGAFRHYAERVIRRIVERYRDHPAIIGFQVDNEPGLRLLYNDGVFEQFTDWLRGRYGTVERLNEEWGLVYWSHRLTRWDELWRPDGNRQPQYDLAWRRFQAQLVTEYIGWQAELVRELAGPEQFVTTCISFEQPAVEDVELGARLDIVAGNAYYEMEDALAHPSSAPPATGPLGWIVRGAWAVSQLADLMYSAKGAPFLVTETNAGSIGFSMTNQSPYDGQWRQAAWLLVARGARMIEYWHWNTLRYGAETYWGGVLPHSGEPGRAYRELAVLGGELERAGGLFEGARPDADVAVLYDTDSKWALAAQPPLTAPGQFGDPESYRHIVAAFSRGLFDTGRQERLIRPQQLFPSRGGAQDAAATARELPVLVVPAFHLADDAELDFLAAYAEAGGHLVIGPRTADADREARARAERKPARLDLIAGAWYEEAANPQHPVPLVTAGGLGGGCALQYLQGLETEGAEVLARYEHPHFGRWAAVTTRPAGAGRVTVVGCVPDQELARSLARWLVPTPCSGWSSLPASVTVSSSRRPDGAVIHVVHNWGWEPTQATAPSPLRDAVSDARISQGKPVSLGAWDVRVLVTSPEKEER</sequence>
<dbReference type="Gene3D" id="3.40.50.880">
    <property type="match status" value="1"/>
</dbReference>
<protein>
    <recommendedName>
        <fullName evidence="3">beta-galactosidase</fullName>
        <ecNumber evidence="3">3.2.1.23</ecNumber>
    </recommendedName>
</protein>
<dbReference type="InterPro" id="IPR003476">
    <property type="entry name" value="Glyco_hydro_42"/>
</dbReference>
<feature type="domain" description="Beta-galactosidase trimerisation" evidence="9">
    <location>
        <begin position="408"/>
        <end position="623"/>
    </location>
</feature>
<dbReference type="InterPro" id="IPR013529">
    <property type="entry name" value="Glyco_hydro_42_N"/>
</dbReference>
<comment type="catalytic activity">
    <reaction evidence="1">
        <text>Hydrolysis of terminal non-reducing beta-D-galactose residues in beta-D-galactosides.</text>
        <dbReference type="EC" id="3.2.1.23"/>
    </reaction>
</comment>
<dbReference type="PANTHER" id="PTHR36447:SF2">
    <property type="entry name" value="BETA-GALACTOSIDASE YESZ"/>
    <property type="match status" value="1"/>
</dbReference>
<evidence type="ECO:0000256" key="3">
    <source>
        <dbReference type="ARBA" id="ARBA00012756"/>
    </source>
</evidence>
<evidence type="ECO:0000256" key="1">
    <source>
        <dbReference type="ARBA" id="ARBA00001412"/>
    </source>
</evidence>
<evidence type="ECO:0000259" key="8">
    <source>
        <dbReference type="Pfam" id="PF02449"/>
    </source>
</evidence>
<dbReference type="PANTHER" id="PTHR36447">
    <property type="entry name" value="BETA-GALACTOSIDASE GANA"/>
    <property type="match status" value="1"/>
</dbReference>
<evidence type="ECO:0000256" key="5">
    <source>
        <dbReference type="ARBA" id="ARBA00022801"/>
    </source>
</evidence>
<evidence type="ECO:0000256" key="7">
    <source>
        <dbReference type="ARBA" id="ARBA00023295"/>
    </source>
</evidence>
<name>A0ABP7ZSW8_9MICO</name>
<comment type="caution">
    <text evidence="10">The sequence shown here is derived from an EMBL/GenBank/DDBJ whole genome shotgun (WGS) entry which is preliminary data.</text>
</comment>
<organism evidence="10 11">
    <name type="scientific">Gryllotalpicola koreensis</name>
    <dbReference type="NCBI Taxonomy" id="993086"/>
    <lineage>
        <taxon>Bacteria</taxon>
        <taxon>Bacillati</taxon>
        <taxon>Actinomycetota</taxon>
        <taxon>Actinomycetes</taxon>
        <taxon>Micrococcales</taxon>
        <taxon>Microbacteriaceae</taxon>
        <taxon>Gryllotalpicola</taxon>
    </lineage>
</organism>
<evidence type="ECO:0000256" key="4">
    <source>
        <dbReference type="ARBA" id="ARBA00022723"/>
    </source>
</evidence>
<keyword evidence="7" id="KW-0326">Glycosidase</keyword>